<evidence type="ECO:0000313" key="1">
    <source>
        <dbReference type="EMBL" id="MBD2772896.1"/>
    </source>
</evidence>
<protein>
    <submittedName>
        <fullName evidence="1">Uncharacterized protein</fullName>
    </submittedName>
</protein>
<keyword evidence="2" id="KW-1185">Reference proteome</keyword>
<accession>A0A8J6XL66</accession>
<reference evidence="1" key="1">
    <citation type="submission" date="2020-09" db="EMBL/GenBank/DDBJ databases">
        <title>Iningainema tapete sp. nov. (Scytonemataceae, Cyanobacteria) from greenhouses in central Florida (USA) produces two types of nodularin with biosynthetic potential for microcystin-LR and anabaenopeptins.</title>
        <authorList>
            <person name="Berthold D.E."/>
            <person name="Lefler F.W."/>
            <person name="Huang I.-S."/>
            <person name="Abdulla H."/>
            <person name="Zimba P.V."/>
            <person name="Laughinghouse H.D. IV."/>
        </authorList>
    </citation>
    <scope>NUCLEOTIDE SEQUENCE</scope>
    <source>
        <strain evidence="1">BLCCT55</strain>
    </source>
</reference>
<dbReference type="EMBL" id="JACXAE010000046">
    <property type="protein sequence ID" value="MBD2772896.1"/>
    <property type="molecule type" value="Genomic_DNA"/>
</dbReference>
<dbReference type="RefSeq" id="WP_190828072.1">
    <property type="nucleotide sequence ID" value="NZ_CAWPPI010000046.1"/>
</dbReference>
<evidence type="ECO:0000313" key="2">
    <source>
        <dbReference type="Proteomes" id="UP000629098"/>
    </source>
</evidence>
<organism evidence="1 2">
    <name type="scientific">Iningainema tapete BLCC-T55</name>
    <dbReference type="NCBI Taxonomy" id="2748662"/>
    <lineage>
        <taxon>Bacteria</taxon>
        <taxon>Bacillati</taxon>
        <taxon>Cyanobacteriota</taxon>
        <taxon>Cyanophyceae</taxon>
        <taxon>Nostocales</taxon>
        <taxon>Scytonemataceae</taxon>
        <taxon>Iningainema tapete</taxon>
    </lineage>
</organism>
<dbReference type="Proteomes" id="UP000629098">
    <property type="component" value="Unassembled WGS sequence"/>
</dbReference>
<gene>
    <name evidence="1" type="ORF">ICL16_12635</name>
</gene>
<dbReference type="AlphaFoldDB" id="A0A8J6XL66"/>
<name>A0A8J6XL66_9CYAN</name>
<sequence>MWKDEILEEIHRIREEHAKAFNYDLDAIFADWQKRQAKSGRKMISVPLKKMNRSPQQTNTKRNEELMTQLLIDVQSSYIYQIVSRFSVCFINCPCCTSRYISRTL</sequence>
<proteinExistence type="predicted"/>
<comment type="caution">
    <text evidence="1">The sequence shown here is derived from an EMBL/GenBank/DDBJ whole genome shotgun (WGS) entry which is preliminary data.</text>
</comment>